<dbReference type="FunCoup" id="A0A2T3AA57">
    <property type="interactions" value="15"/>
</dbReference>
<dbReference type="PANTHER" id="PTHR12174">
    <property type="entry name" value="SIGNAL PEPTIDE PEPTIDASE"/>
    <property type="match status" value="1"/>
</dbReference>
<evidence type="ECO:0000256" key="7">
    <source>
        <dbReference type="ARBA" id="ARBA00023136"/>
    </source>
</evidence>
<dbReference type="EMBL" id="KZ678427">
    <property type="protein sequence ID" value="PSR88542.1"/>
    <property type="molecule type" value="Genomic_DNA"/>
</dbReference>
<comment type="subcellular location">
    <subcellularLocation>
        <location evidence="1">Endoplasmic reticulum membrane</location>
        <topology evidence="1">Multi-pass membrane protein</topology>
    </subcellularLocation>
</comment>
<keyword evidence="3 9" id="KW-0812">Transmembrane</keyword>
<keyword evidence="6 9" id="KW-1133">Transmembrane helix</keyword>
<evidence type="ECO:0000313" key="11">
    <source>
        <dbReference type="Proteomes" id="UP000241462"/>
    </source>
</evidence>
<evidence type="ECO:0000256" key="4">
    <source>
        <dbReference type="ARBA" id="ARBA00022801"/>
    </source>
</evidence>
<dbReference type="GO" id="GO:0033619">
    <property type="term" value="P:membrane protein proteolysis"/>
    <property type="evidence" value="ECO:0007669"/>
    <property type="project" value="TreeGrafter"/>
</dbReference>
<feature type="compositionally biased region" description="Basic and acidic residues" evidence="8">
    <location>
        <begin position="530"/>
        <end position="552"/>
    </location>
</feature>
<feature type="transmembrane region" description="Helical" evidence="9">
    <location>
        <begin position="297"/>
        <end position="320"/>
    </location>
</feature>
<feature type="region of interest" description="Disordered" evidence="8">
    <location>
        <begin position="55"/>
        <end position="75"/>
    </location>
</feature>
<dbReference type="GO" id="GO:0098554">
    <property type="term" value="C:cytoplasmic side of endoplasmic reticulum membrane"/>
    <property type="evidence" value="ECO:0007669"/>
    <property type="project" value="TreeGrafter"/>
</dbReference>
<feature type="transmembrane region" description="Helical" evidence="9">
    <location>
        <begin position="340"/>
        <end position="359"/>
    </location>
</feature>
<protein>
    <submittedName>
        <fullName evidence="10">Signal peptide peptidase-domain-containing protein</fullName>
    </submittedName>
</protein>
<evidence type="ECO:0000256" key="9">
    <source>
        <dbReference type="SAM" id="Phobius"/>
    </source>
</evidence>
<feature type="transmembrane region" description="Helical" evidence="9">
    <location>
        <begin position="246"/>
        <end position="266"/>
    </location>
</feature>
<evidence type="ECO:0000256" key="5">
    <source>
        <dbReference type="ARBA" id="ARBA00022824"/>
    </source>
</evidence>
<keyword evidence="7 9" id="KW-0472">Membrane</keyword>
<name>A0A2T3AA57_9PEZI</name>
<feature type="compositionally biased region" description="Basic and acidic residues" evidence="8">
    <location>
        <begin position="563"/>
        <end position="580"/>
    </location>
</feature>
<dbReference type="STRING" id="2025994.A0A2T3AA57"/>
<feature type="region of interest" description="Disordered" evidence="8">
    <location>
        <begin position="528"/>
        <end position="580"/>
    </location>
</feature>
<gene>
    <name evidence="10" type="ORF">BD289DRAFT_367012</name>
</gene>
<keyword evidence="4" id="KW-0378">Hydrolase</keyword>
<dbReference type="InterPro" id="IPR007369">
    <property type="entry name" value="Peptidase_A22B_SPP"/>
</dbReference>
<accession>A0A2T3AA57</accession>
<evidence type="ECO:0000256" key="6">
    <source>
        <dbReference type="ARBA" id="ARBA00022989"/>
    </source>
</evidence>
<evidence type="ECO:0000256" key="3">
    <source>
        <dbReference type="ARBA" id="ARBA00022692"/>
    </source>
</evidence>
<dbReference type="AlphaFoldDB" id="A0A2T3AA57"/>
<evidence type="ECO:0000256" key="8">
    <source>
        <dbReference type="SAM" id="MobiDB-lite"/>
    </source>
</evidence>
<dbReference type="OrthoDB" id="29661at2759"/>
<keyword evidence="5" id="KW-0256">Endoplasmic reticulum</keyword>
<sequence length="597" mass="66221">MADPIPSPIPDEHTVVPALTTWQLLESMDFMAIELQMLLSAILIIYVGAHASLRRPPSAAPPVKSKGKGKEDEDKEKFTQGFEAWDAVLFPLMAGTVLIGLYYLIKWLQDPTVLNKIIRWYMSLTGVVSTGCFIGNTLYTLLSFVFPEAWVDREGRLFKIHSRTRTQRLIKATKEAQVSDGGVDSHDGNSFVAESRKRTPFAGSLASELPVPARIRSLLFQMRHLLLEDWTVEFALFGSRRDSASFNVTTLLGFVAGLAIQGAYLYTSNNHLANVIGLAVCYTACQYMSVTSFSIGSLVLGGLFFYDIIMVFYTPFMIGVATQLDVPIKLTYMTTKRSSILGLGDIVIPGIFICLALRFDLWKHYQQKITQEETHSAEAATANSTSDSLVKTVKTAHREIKAPFVDPRGQWGTAFWTTSWRDLLRIFGSKPLTSSSLLPSVAESAFPKTYFHATILGYLVGMLTTVSVLLVFQRGQPALLYLVPGVVGSAYVTGWLRGEVKQMWTYTEDGSLDVKDVVVDVDANGNIIPKPKEARQDQGREKEHSAEDKLEETAQEAGTNAKAETKENKGDSEEVDKPFEVLHFSISVPREATLKEE</sequence>
<evidence type="ECO:0000313" key="10">
    <source>
        <dbReference type="EMBL" id="PSR88542.1"/>
    </source>
</evidence>
<dbReference type="PANTHER" id="PTHR12174:SF23">
    <property type="entry name" value="MINOR HISTOCOMPATIBILITY ANTIGEN H13"/>
    <property type="match status" value="1"/>
</dbReference>
<dbReference type="SMART" id="SM00730">
    <property type="entry name" value="PSN"/>
    <property type="match status" value="1"/>
</dbReference>
<organism evidence="10 11">
    <name type="scientific">Coniella lustricola</name>
    <dbReference type="NCBI Taxonomy" id="2025994"/>
    <lineage>
        <taxon>Eukaryota</taxon>
        <taxon>Fungi</taxon>
        <taxon>Dikarya</taxon>
        <taxon>Ascomycota</taxon>
        <taxon>Pezizomycotina</taxon>
        <taxon>Sordariomycetes</taxon>
        <taxon>Sordariomycetidae</taxon>
        <taxon>Diaporthales</taxon>
        <taxon>Schizoparmaceae</taxon>
        <taxon>Coniella</taxon>
    </lineage>
</organism>
<feature type="transmembrane region" description="Helical" evidence="9">
    <location>
        <begin position="478"/>
        <end position="496"/>
    </location>
</feature>
<feature type="transmembrane region" description="Helical" evidence="9">
    <location>
        <begin position="30"/>
        <end position="49"/>
    </location>
</feature>
<evidence type="ECO:0000256" key="1">
    <source>
        <dbReference type="ARBA" id="ARBA00004477"/>
    </source>
</evidence>
<comment type="similarity">
    <text evidence="2">Belongs to the peptidase A22B family.</text>
</comment>
<dbReference type="Proteomes" id="UP000241462">
    <property type="component" value="Unassembled WGS sequence"/>
</dbReference>
<feature type="transmembrane region" description="Helical" evidence="9">
    <location>
        <begin position="117"/>
        <end position="146"/>
    </location>
</feature>
<dbReference type="GO" id="GO:0006465">
    <property type="term" value="P:signal peptide processing"/>
    <property type="evidence" value="ECO:0007669"/>
    <property type="project" value="TreeGrafter"/>
</dbReference>
<proteinExistence type="inferred from homology"/>
<dbReference type="InterPro" id="IPR006639">
    <property type="entry name" value="Preselin/SPP"/>
</dbReference>
<dbReference type="GO" id="GO:0042500">
    <property type="term" value="F:aspartic endopeptidase activity, intramembrane cleaving"/>
    <property type="evidence" value="ECO:0007669"/>
    <property type="project" value="InterPro"/>
</dbReference>
<reference evidence="10 11" key="1">
    <citation type="journal article" date="2018" name="Mycol. Prog.">
        <title>Coniella lustricola, a new species from submerged detritus.</title>
        <authorList>
            <person name="Raudabaugh D.B."/>
            <person name="Iturriaga T."/>
            <person name="Carver A."/>
            <person name="Mondo S."/>
            <person name="Pangilinan J."/>
            <person name="Lipzen A."/>
            <person name="He G."/>
            <person name="Amirebrahimi M."/>
            <person name="Grigoriev I.V."/>
            <person name="Miller A.N."/>
        </authorList>
    </citation>
    <scope>NUCLEOTIDE SEQUENCE [LARGE SCALE GENOMIC DNA]</scope>
    <source>
        <strain evidence="10 11">B22-T-1</strain>
    </source>
</reference>
<dbReference type="GO" id="GO:0098553">
    <property type="term" value="C:lumenal side of endoplasmic reticulum membrane"/>
    <property type="evidence" value="ECO:0007669"/>
    <property type="project" value="TreeGrafter"/>
</dbReference>
<dbReference type="InParanoid" id="A0A2T3AA57"/>
<dbReference type="Pfam" id="PF04258">
    <property type="entry name" value="Peptidase_A22B"/>
    <property type="match status" value="1"/>
</dbReference>
<feature type="transmembrane region" description="Helical" evidence="9">
    <location>
        <begin position="84"/>
        <end position="105"/>
    </location>
</feature>
<evidence type="ECO:0000256" key="2">
    <source>
        <dbReference type="ARBA" id="ARBA00006859"/>
    </source>
</evidence>
<feature type="transmembrane region" description="Helical" evidence="9">
    <location>
        <begin position="450"/>
        <end position="472"/>
    </location>
</feature>
<keyword evidence="11" id="KW-1185">Reference proteome</keyword>